<dbReference type="Pfam" id="PF17836">
    <property type="entry name" value="PglD_N"/>
    <property type="match status" value="1"/>
</dbReference>
<evidence type="ECO:0000256" key="2">
    <source>
        <dbReference type="PIRSR" id="PIRSR620019-2"/>
    </source>
</evidence>
<dbReference type="PANTHER" id="PTHR43300">
    <property type="entry name" value="ACETYLTRANSFERASE"/>
    <property type="match status" value="1"/>
</dbReference>
<dbReference type="EMBL" id="JABWCS010000205">
    <property type="protein sequence ID" value="NUU60943.1"/>
    <property type="molecule type" value="Genomic_DNA"/>
</dbReference>
<dbReference type="SUPFAM" id="SSF51161">
    <property type="entry name" value="Trimeric LpxA-like enzymes"/>
    <property type="match status" value="1"/>
</dbReference>
<feature type="domain" description="PglD N-terminal" evidence="3">
    <location>
        <begin position="4"/>
        <end position="87"/>
    </location>
</feature>
<proteinExistence type="predicted"/>
<feature type="site" description="Increases basicity of active site His" evidence="1">
    <location>
        <position position="143"/>
    </location>
</feature>
<feature type="active site" description="Proton acceptor" evidence="1">
    <location>
        <position position="142"/>
    </location>
</feature>
<dbReference type="Gene3D" id="2.160.10.10">
    <property type="entry name" value="Hexapeptide repeat proteins"/>
    <property type="match status" value="1"/>
</dbReference>
<dbReference type="GO" id="GO:0016740">
    <property type="term" value="F:transferase activity"/>
    <property type="evidence" value="ECO:0007669"/>
    <property type="project" value="UniProtKB-KW"/>
</dbReference>
<dbReference type="Proteomes" id="UP000564806">
    <property type="component" value="Unassembled WGS sequence"/>
</dbReference>
<dbReference type="RefSeq" id="WP_175371500.1">
    <property type="nucleotide sequence ID" value="NZ_JABWCS010000205.1"/>
</dbReference>
<dbReference type="Gene3D" id="3.40.50.20">
    <property type="match status" value="1"/>
</dbReference>
<evidence type="ECO:0000259" key="3">
    <source>
        <dbReference type="Pfam" id="PF17836"/>
    </source>
</evidence>
<sequence>MGKRLVIAGAGSFGREVWQWSEHIAIENKSWDSVVFINDIDTSEKIAESQIDCPIISNIDDYTPLENDVVVCAVGNPIGKLNIVNRLKEKNVQFTNIIHPTVIIGSGVQLGIGIVLCPYTTVSVNAQLRDHVAVNICCTIGHDSKIGEGAVISAHCDITGFCEIDDGVFLGSGARLLPNSNVGSFATVGAGCVVLKEVEAYKTVVGVPARYI</sequence>
<reference evidence="4" key="1">
    <citation type="submission" date="2020-06" db="EMBL/GenBank/DDBJ databases">
        <title>Paenibacillus sp. nov., isolated from soil.</title>
        <authorList>
            <person name="Seo Y.L."/>
        </authorList>
    </citation>
    <scope>NUCLEOTIDE SEQUENCE [LARGE SCALE GENOMIC DNA]</scope>
    <source>
        <strain evidence="4">JW14</strain>
    </source>
</reference>
<dbReference type="InterPro" id="IPR041561">
    <property type="entry name" value="PglD_N"/>
</dbReference>
<dbReference type="AlphaFoldDB" id="A0A850EHX7"/>
<name>A0A850EHX7_9BACL</name>
<protein>
    <submittedName>
        <fullName evidence="4">Acetyltransferase</fullName>
    </submittedName>
</protein>
<dbReference type="InterPro" id="IPR020019">
    <property type="entry name" value="AcTrfase_PglD-like"/>
</dbReference>
<accession>A0A850EHX7</accession>
<keyword evidence="5" id="KW-1185">Reference proteome</keyword>
<comment type="caution">
    <text evidence="4">The sequence shown here is derived from an EMBL/GenBank/DDBJ whole genome shotgun (WGS) entry which is preliminary data.</text>
</comment>
<feature type="binding site" evidence="2">
    <location>
        <position position="75"/>
    </location>
    <ligand>
        <name>substrate</name>
    </ligand>
</feature>
<gene>
    <name evidence="4" type="ORF">HPT30_11350</name>
</gene>
<dbReference type="PANTHER" id="PTHR43300:SF7">
    <property type="entry name" value="UDP-N-ACETYLBACILLOSAMINE N-ACETYLTRANSFERASE"/>
    <property type="match status" value="1"/>
</dbReference>
<organism evidence="4 5">
    <name type="scientific">Paenibacillus agri</name>
    <dbReference type="NCBI Taxonomy" id="2744309"/>
    <lineage>
        <taxon>Bacteria</taxon>
        <taxon>Bacillati</taxon>
        <taxon>Bacillota</taxon>
        <taxon>Bacilli</taxon>
        <taxon>Bacillales</taxon>
        <taxon>Paenibacillaceae</taxon>
        <taxon>Paenibacillus</taxon>
    </lineage>
</organism>
<dbReference type="CDD" id="cd03360">
    <property type="entry name" value="LbH_AT_putative"/>
    <property type="match status" value="1"/>
</dbReference>
<dbReference type="InterPro" id="IPR011004">
    <property type="entry name" value="Trimer_LpxA-like_sf"/>
</dbReference>
<keyword evidence="4" id="KW-0808">Transferase</keyword>
<evidence type="ECO:0000313" key="4">
    <source>
        <dbReference type="EMBL" id="NUU60943.1"/>
    </source>
</evidence>
<evidence type="ECO:0000256" key="1">
    <source>
        <dbReference type="PIRSR" id="PIRSR620019-1"/>
    </source>
</evidence>
<evidence type="ECO:0000313" key="5">
    <source>
        <dbReference type="Proteomes" id="UP000564806"/>
    </source>
</evidence>
<dbReference type="InterPro" id="IPR050179">
    <property type="entry name" value="Trans_hexapeptide_repeat"/>
</dbReference>